<proteinExistence type="predicted"/>
<gene>
    <name evidence="2" type="ORF">SAMN05444342_3696</name>
</gene>
<name>A0A1M7A4I5_HALPU</name>
<reference evidence="3" key="1">
    <citation type="submission" date="2016-11" db="EMBL/GenBank/DDBJ databases">
        <authorList>
            <person name="Varghese N."/>
            <person name="Submissions S."/>
        </authorList>
    </citation>
    <scope>NUCLEOTIDE SEQUENCE [LARGE SCALE GENOMIC DNA]</scope>
    <source>
        <strain evidence="3">DX253</strain>
    </source>
</reference>
<evidence type="ECO:0000313" key="3">
    <source>
        <dbReference type="Proteomes" id="UP000184203"/>
    </source>
</evidence>
<sequence length="64" mass="6640">MSDQVAFDLRRALLYIAAATGLAVIIGSLRYGTIGDGIALGLAIGIGATIGIGFLEGVSRYRNR</sequence>
<dbReference type="Proteomes" id="UP000184203">
    <property type="component" value="Unassembled WGS sequence"/>
</dbReference>
<keyword evidence="1" id="KW-0812">Transmembrane</keyword>
<keyword evidence="3" id="KW-1185">Reference proteome</keyword>
<feature type="transmembrane region" description="Helical" evidence="1">
    <location>
        <begin position="37"/>
        <end position="55"/>
    </location>
</feature>
<evidence type="ECO:0000256" key="1">
    <source>
        <dbReference type="SAM" id="Phobius"/>
    </source>
</evidence>
<dbReference type="AlphaFoldDB" id="A0A1M7A4I5"/>
<organism evidence="2 3">
    <name type="scientific">Haladaptatus paucihalophilus DX253</name>
    <dbReference type="NCBI Taxonomy" id="797209"/>
    <lineage>
        <taxon>Archaea</taxon>
        <taxon>Methanobacteriati</taxon>
        <taxon>Methanobacteriota</taxon>
        <taxon>Stenosarchaea group</taxon>
        <taxon>Halobacteria</taxon>
        <taxon>Halobacteriales</taxon>
        <taxon>Haladaptataceae</taxon>
        <taxon>Haladaptatus</taxon>
    </lineage>
</organism>
<protein>
    <submittedName>
        <fullName evidence="2">Uncharacterized protein</fullName>
    </submittedName>
</protein>
<keyword evidence="1" id="KW-1133">Transmembrane helix</keyword>
<keyword evidence="1" id="KW-0472">Membrane</keyword>
<dbReference type="EMBL" id="FRAN01000006">
    <property type="protein sequence ID" value="SHL37519.1"/>
    <property type="molecule type" value="Genomic_DNA"/>
</dbReference>
<accession>A0A1M7A4I5</accession>
<feature type="transmembrane region" description="Helical" evidence="1">
    <location>
        <begin position="12"/>
        <end position="31"/>
    </location>
</feature>
<evidence type="ECO:0000313" key="2">
    <source>
        <dbReference type="EMBL" id="SHL37519.1"/>
    </source>
</evidence>